<evidence type="ECO:0000313" key="2">
    <source>
        <dbReference type="Proteomes" id="UP001056384"/>
    </source>
</evidence>
<dbReference type="Proteomes" id="UP001056384">
    <property type="component" value="Chromosome 2"/>
</dbReference>
<keyword evidence="2" id="KW-1185">Reference proteome</keyword>
<accession>A0A9Q9AN14</accession>
<dbReference type="EMBL" id="CP099419">
    <property type="protein sequence ID" value="USW48951.1"/>
    <property type="molecule type" value="Genomic_DNA"/>
</dbReference>
<organism evidence="1 2">
    <name type="scientific">Septoria linicola</name>
    <dbReference type="NCBI Taxonomy" id="215465"/>
    <lineage>
        <taxon>Eukaryota</taxon>
        <taxon>Fungi</taxon>
        <taxon>Dikarya</taxon>
        <taxon>Ascomycota</taxon>
        <taxon>Pezizomycotina</taxon>
        <taxon>Dothideomycetes</taxon>
        <taxon>Dothideomycetidae</taxon>
        <taxon>Mycosphaerellales</taxon>
        <taxon>Mycosphaerellaceae</taxon>
        <taxon>Septoria</taxon>
    </lineage>
</organism>
<reference evidence="1" key="1">
    <citation type="submission" date="2022-06" db="EMBL/GenBank/DDBJ databases">
        <title>Complete genome sequences of two strains of the flax pathogen Septoria linicola.</title>
        <authorList>
            <person name="Lapalu N."/>
            <person name="Simon A."/>
            <person name="Demenou B."/>
            <person name="Paumier D."/>
            <person name="Guillot M.-P."/>
            <person name="Gout L."/>
            <person name="Valade R."/>
        </authorList>
    </citation>
    <scope>NUCLEOTIDE SEQUENCE</scope>
    <source>
        <strain evidence="1">SE15195</strain>
    </source>
</reference>
<name>A0A9Q9AN14_9PEZI</name>
<protein>
    <submittedName>
        <fullName evidence="1">Uncharacterized protein</fullName>
    </submittedName>
</protein>
<dbReference type="AlphaFoldDB" id="A0A9Q9AN14"/>
<proteinExistence type="predicted"/>
<sequence length="49" mass="5432">MIIGKEDAFGVPPKLIGIEEGHQAYCGRRVAGKVEIPLRRSEGRPRSKE</sequence>
<evidence type="ECO:0000313" key="1">
    <source>
        <dbReference type="EMBL" id="USW48951.1"/>
    </source>
</evidence>
<gene>
    <name evidence="1" type="ORF">Slin15195_G022700</name>
</gene>